<dbReference type="PANTHER" id="PTHR46982:SF1">
    <property type="entry name" value="CITRATE_OXOGLUTARATE CARRIER PROTEIN"/>
    <property type="match status" value="1"/>
</dbReference>
<organism evidence="7 8">
    <name type="scientific">Porphyra umbilicalis</name>
    <name type="common">Purple laver</name>
    <name type="synonym">Red alga</name>
    <dbReference type="NCBI Taxonomy" id="2786"/>
    <lineage>
        <taxon>Eukaryota</taxon>
        <taxon>Rhodophyta</taxon>
        <taxon>Bangiophyceae</taxon>
        <taxon>Bangiales</taxon>
        <taxon>Bangiaceae</taxon>
        <taxon>Porphyra</taxon>
    </lineage>
</organism>
<dbReference type="GO" id="GO:0006843">
    <property type="term" value="P:mitochondrial citrate transmembrane transport"/>
    <property type="evidence" value="ECO:0007669"/>
    <property type="project" value="TreeGrafter"/>
</dbReference>
<evidence type="ECO:0000313" key="7">
    <source>
        <dbReference type="EMBL" id="OSX71712.1"/>
    </source>
</evidence>
<name>A0A1X6NSX6_PORUM</name>
<dbReference type="InterPro" id="IPR018108">
    <property type="entry name" value="MCP_transmembrane"/>
</dbReference>
<dbReference type="EMBL" id="KV919113">
    <property type="protein sequence ID" value="OSX71712.1"/>
    <property type="molecule type" value="Genomic_DNA"/>
</dbReference>
<evidence type="ECO:0000256" key="5">
    <source>
        <dbReference type="RuleBase" id="RU000488"/>
    </source>
</evidence>
<dbReference type="SUPFAM" id="SSF103506">
    <property type="entry name" value="Mitochondrial carrier"/>
    <property type="match status" value="1"/>
</dbReference>
<sequence>MAADGPAGGALGRVGIIALTRAPSSHGCRHNTRGGGSGTPPHPPPPLRKARWSNVALGAGLQLFEVSTLGQPFEVIKTQQAAYRTQGLGEAMRSIHSRGGLRGFWQGLIPWAWIEGSTKGAVLLFTQSEVSQRATALGASPSWASGLGGMAGGIAQAYTTIGPCTSMKTALVTGDYAGKGTVEVVRSVVAERGLAGMYAGVHAVALRQATNWGSRFGFSRLSEFVFRRGDASRPLSTAERLASSIMGGALSTWNHPFEVLRVELQSQSVDPRRPTDRSMGSMARYIYATNGARGFYRGVLPRIGLSVYLTVVMVFLGDELKEVIRLRREAEEPVR</sequence>
<reference evidence="7 8" key="1">
    <citation type="submission" date="2017-03" db="EMBL/GenBank/DDBJ databases">
        <title>WGS assembly of Porphyra umbilicalis.</title>
        <authorList>
            <person name="Brawley S.H."/>
            <person name="Blouin N.A."/>
            <person name="Ficko-Blean E."/>
            <person name="Wheeler G.L."/>
            <person name="Lohr M."/>
            <person name="Goodson H.V."/>
            <person name="Jenkins J.W."/>
            <person name="Blaby-Haas C.E."/>
            <person name="Helliwell K.E."/>
            <person name="Chan C."/>
            <person name="Marriage T."/>
            <person name="Bhattacharya D."/>
            <person name="Klein A.S."/>
            <person name="Badis Y."/>
            <person name="Brodie J."/>
            <person name="Cao Y."/>
            <person name="Collen J."/>
            <person name="Dittami S.M."/>
            <person name="Gachon C.M."/>
            <person name="Green B.R."/>
            <person name="Karpowicz S."/>
            <person name="Kim J.W."/>
            <person name="Kudahl U."/>
            <person name="Lin S."/>
            <person name="Michel G."/>
            <person name="Mittag M."/>
            <person name="Olson B.J."/>
            <person name="Pangilinan J."/>
            <person name="Peng Y."/>
            <person name="Qiu H."/>
            <person name="Shu S."/>
            <person name="Singer J.T."/>
            <person name="Smith A.G."/>
            <person name="Sprecher B.N."/>
            <person name="Wagner V."/>
            <person name="Wang W."/>
            <person name="Wang Z.-Y."/>
            <person name="Yan J."/>
            <person name="Yarish C."/>
            <person name="Zoeuner-Riek S."/>
            <person name="Zhuang Y."/>
            <person name="Zou Y."/>
            <person name="Lindquist E.A."/>
            <person name="Grimwood J."/>
            <person name="Barry K."/>
            <person name="Rokhsar D.S."/>
            <person name="Schmutz J."/>
            <person name="Stiller J.W."/>
            <person name="Grossman A.R."/>
            <person name="Prochnik S.E."/>
        </authorList>
    </citation>
    <scope>NUCLEOTIDE SEQUENCE [LARGE SCALE GENOMIC DNA]</scope>
    <source>
        <strain evidence="7">4086291</strain>
    </source>
</reference>
<keyword evidence="2 4" id="KW-0812">Transmembrane</keyword>
<evidence type="ECO:0000256" key="6">
    <source>
        <dbReference type="SAM" id="MobiDB-lite"/>
    </source>
</evidence>
<feature type="region of interest" description="Disordered" evidence="6">
    <location>
        <begin position="24"/>
        <end position="48"/>
    </location>
</feature>
<proteinExistence type="inferred from homology"/>
<keyword evidence="5" id="KW-0813">Transport</keyword>
<dbReference type="AlphaFoldDB" id="A0A1X6NSX6"/>
<dbReference type="GO" id="GO:0016020">
    <property type="term" value="C:membrane"/>
    <property type="evidence" value="ECO:0007669"/>
    <property type="project" value="UniProtKB-SubCell"/>
</dbReference>
<feature type="repeat" description="Solcar" evidence="4">
    <location>
        <begin position="235"/>
        <end position="323"/>
    </location>
</feature>
<dbReference type="InterPro" id="IPR053017">
    <property type="entry name" value="Mito_Cit/Oxoglu_Carrier"/>
</dbReference>
<dbReference type="GO" id="GO:0005371">
    <property type="term" value="F:tricarboxylate secondary active transmembrane transporter activity"/>
    <property type="evidence" value="ECO:0007669"/>
    <property type="project" value="TreeGrafter"/>
</dbReference>
<protein>
    <recommendedName>
        <fullName evidence="9">Mitochondrial carrier protein</fullName>
    </recommendedName>
</protein>
<dbReference type="Pfam" id="PF00153">
    <property type="entry name" value="Mito_carr"/>
    <property type="match status" value="2"/>
</dbReference>
<dbReference type="GO" id="GO:0005739">
    <property type="term" value="C:mitochondrion"/>
    <property type="evidence" value="ECO:0007669"/>
    <property type="project" value="TreeGrafter"/>
</dbReference>
<keyword evidence="8" id="KW-1185">Reference proteome</keyword>
<accession>A0A1X6NSX6</accession>
<dbReference type="InterPro" id="IPR023395">
    <property type="entry name" value="MCP_dom_sf"/>
</dbReference>
<evidence type="ECO:0008006" key="9">
    <source>
        <dbReference type="Google" id="ProtNLM"/>
    </source>
</evidence>
<evidence type="ECO:0000256" key="4">
    <source>
        <dbReference type="PROSITE-ProRule" id="PRU00282"/>
    </source>
</evidence>
<evidence type="ECO:0000256" key="3">
    <source>
        <dbReference type="ARBA" id="ARBA00023136"/>
    </source>
</evidence>
<dbReference type="PANTHER" id="PTHR46982">
    <property type="entry name" value="CITRATE/OXOGLUTARATE CARRIER PROTEIN"/>
    <property type="match status" value="1"/>
</dbReference>
<evidence type="ECO:0000256" key="1">
    <source>
        <dbReference type="ARBA" id="ARBA00004141"/>
    </source>
</evidence>
<evidence type="ECO:0000256" key="2">
    <source>
        <dbReference type="ARBA" id="ARBA00022692"/>
    </source>
</evidence>
<dbReference type="GO" id="GO:0015742">
    <property type="term" value="P:alpha-ketoglutarate transport"/>
    <property type="evidence" value="ECO:0007669"/>
    <property type="project" value="TreeGrafter"/>
</dbReference>
<comment type="subcellular location">
    <subcellularLocation>
        <location evidence="1">Membrane</location>
        <topology evidence="1">Multi-pass membrane protein</topology>
    </subcellularLocation>
</comment>
<evidence type="ECO:0000313" key="8">
    <source>
        <dbReference type="Proteomes" id="UP000218209"/>
    </source>
</evidence>
<dbReference type="PROSITE" id="PS50920">
    <property type="entry name" value="SOLCAR"/>
    <property type="match status" value="3"/>
</dbReference>
<feature type="repeat" description="Solcar" evidence="4">
    <location>
        <begin position="50"/>
        <end position="133"/>
    </location>
</feature>
<gene>
    <name evidence="7" type="ORF">BU14_0507s0010</name>
</gene>
<dbReference type="OrthoDB" id="10253709at2759"/>
<keyword evidence="3 4" id="KW-0472">Membrane</keyword>
<dbReference type="Gene3D" id="1.50.40.10">
    <property type="entry name" value="Mitochondrial carrier domain"/>
    <property type="match status" value="1"/>
</dbReference>
<comment type="similarity">
    <text evidence="5">Belongs to the mitochondrial carrier (TC 2.A.29) family.</text>
</comment>
<feature type="repeat" description="Solcar" evidence="4">
    <location>
        <begin position="143"/>
        <end position="225"/>
    </location>
</feature>
<dbReference type="Proteomes" id="UP000218209">
    <property type="component" value="Unassembled WGS sequence"/>
</dbReference>